<proteinExistence type="predicted"/>
<dbReference type="RefSeq" id="WP_345700768.1">
    <property type="nucleotide sequence ID" value="NZ_BAABIS010000001.1"/>
</dbReference>
<evidence type="ECO:0000313" key="1">
    <source>
        <dbReference type="EMBL" id="GAA4878529.1"/>
    </source>
</evidence>
<reference evidence="2" key="1">
    <citation type="journal article" date="2019" name="Int. J. Syst. Evol. Microbiol.">
        <title>The Global Catalogue of Microorganisms (GCM) 10K type strain sequencing project: providing services to taxonomists for standard genome sequencing and annotation.</title>
        <authorList>
            <consortium name="The Broad Institute Genomics Platform"/>
            <consortium name="The Broad Institute Genome Sequencing Center for Infectious Disease"/>
            <person name="Wu L."/>
            <person name="Ma J."/>
        </authorList>
    </citation>
    <scope>NUCLEOTIDE SEQUENCE [LARGE SCALE GENOMIC DNA]</scope>
    <source>
        <strain evidence="2">JCM 13006</strain>
    </source>
</reference>
<dbReference type="Proteomes" id="UP001501752">
    <property type="component" value="Unassembled WGS sequence"/>
</dbReference>
<keyword evidence="2" id="KW-1185">Reference proteome</keyword>
<accession>A0ABP9EHK1</accession>
<gene>
    <name evidence="1" type="ORF">GCM10023235_68340</name>
</gene>
<comment type="caution">
    <text evidence="1">The sequence shown here is derived from an EMBL/GenBank/DDBJ whole genome shotgun (WGS) entry which is preliminary data.</text>
</comment>
<sequence>MLHETNDVPPAHLETVLTGLTQVEKDWLRDQGAAPDDDAEALAALAAVAGIARRAIRQLDDGQTLDGRTPGDQAYDLRMVCRYLQDLTTGHEAQAGLDAYEAWAAWKLTAGEWASFKDLADRLRRLLLTKDATAPRAAAPKAAGKKSNADILAEELTKRLGRPAPKGREARVKAVLVLGGRAYTGANSGGGLLHVTYDLIRPRVTRMEDWSATGCAEAYALDQWVYQNGFATADAAYEALCGTRATFKDGRIAAMDARTVHGSTGRFWVKRMPCENCQQWLKALGITADRTLNFS</sequence>
<dbReference type="EMBL" id="BAABIS010000001">
    <property type="protein sequence ID" value="GAA4878529.1"/>
    <property type="molecule type" value="Genomic_DNA"/>
</dbReference>
<name>A0ABP9EHK1_9ACTN</name>
<evidence type="ECO:0000313" key="2">
    <source>
        <dbReference type="Proteomes" id="UP001501752"/>
    </source>
</evidence>
<evidence type="ECO:0008006" key="3">
    <source>
        <dbReference type="Google" id="ProtNLM"/>
    </source>
</evidence>
<protein>
    <recommendedName>
        <fullName evidence="3">CMP/dCMP-type deaminase domain-containing protein</fullName>
    </recommendedName>
</protein>
<organism evidence="1 2">
    <name type="scientific">Kitasatospora terrestris</name>
    <dbReference type="NCBI Taxonomy" id="258051"/>
    <lineage>
        <taxon>Bacteria</taxon>
        <taxon>Bacillati</taxon>
        <taxon>Actinomycetota</taxon>
        <taxon>Actinomycetes</taxon>
        <taxon>Kitasatosporales</taxon>
        <taxon>Streptomycetaceae</taxon>
        <taxon>Kitasatospora</taxon>
    </lineage>
</organism>